<comment type="caution">
    <text evidence="7">The sequence shown here is derived from an EMBL/GenBank/DDBJ whole genome shotgun (WGS) entry which is preliminary data.</text>
</comment>
<keyword evidence="8" id="KW-1185">Reference proteome</keyword>
<dbReference type="AlphaFoldDB" id="A0A4Q9VUN9"/>
<dbReference type="Pfam" id="PF02826">
    <property type="entry name" value="2-Hacid_dh_C"/>
    <property type="match status" value="1"/>
</dbReference>
<dbReference type="InterPro" id="IPR029752">
    <property type="entry name" value="D-isomer_DH_CS1"/>
</dbReference>
<evidence type="ECO:0000259" key="5">
    <source>
        <dbReference type="Pfam" id="PF00389"/>
    </source>
</evidence>
<dbReference type="InterPro" id="IPR050418">
    <property type="entry name" value="D-iso_2-hydroxyacid_DH_PdxB"/>
</dbReference>
<dbReference type="Gene3D" id="3.40.50.720">
    <property type="entry name" value="NAD(P)-binding Rossmann-like Domain"/>
    <property type="match status" value="2"/>
</dbReference>
<gene>
    <name evidence="7" type="ORF">EYW49_06270</name>
</gene>
<dbReference type="InterPro" id="IPR036291">
    <property type="entry name" value="NAD(P)-bd_dom_sf"/>
</dbReference>
<comment type="similarity">
    <text evidence="1 4">Belongs to the D-isomer specific 2-hydroxyacid dehydrogenase family.</text>
</comment>
<dbReference type="PROSITE" id="PS00670">
    <property type="entry name" value="D_2_HYDROXYACID_DH_2"/>
    <property type="match status" value="1"/>
</dbReference>
<evidence type="ECO:0000313" key="7">
    <source>
        <dbReference type="EMBL" id="TBW39473.1"/>
    </source>
</evidence>
<reference evidence="7 8" key="1">
    <citation type="submission" date="2019-02" db="EMBL/GenBank/DDBJ databases">
        <title>Siculibacillus lacustris gen. nov., sp. nov., a new rosette-forming bacterium isolated from a freshwater crater lake (Lake St. Ana, Romania).</title>
        <authorList>
            <person name="Felfoldi T."/>
            <person name="Marton Z."/>
            <person name="Szabo A."/>
            <person name="Mentes A."/>
            <person name="Boka K."/>
            <person name="Marialigeti K."/>
            <person name="Mathe I."/>
            <person name="Koncz M."/>
            <person name="Schumann P."/>
            <person name="Toth E."/>
        </authorList>
    </citation>
    <scope>NUCLEOTIDE SEQUENCE [LARGE SCALE GENOMIC DNA]</scope>
    <source>
        <strain evidence="7 8">SA-279</strain>
    </source>
</reference>
<evidence type="ECO:0000256" key="4">
    <source>
        <dbReference type="RuleBase" id="RU003719"/>
    </source>
</evidence>
<feature type="domain" description="D-isomer specific 2-hydroxyacid dehydrogenase NAD-binding" evidence="6">
    <location>
        <begin position="108"/>
        <end position="287"/>
    </location>
</feature>
<dbReference type="GO" id="GO:0016616">
    <property type="term" value="F:oxidoreductase activity, acting on the CH-OH group of donors, NAD or NADP as acceptor"/>
    <property type="evidence" value="ECO:0007669"/>
    <property type="project" value="InterPro"/>
</dbReference>
<accession>A0A4Q9VUN9</accession>
<dbReference type="InterPro" id="IPR006140">
    <property type="entry name" value="D-isomer_DH_NAD-bd"/>
</dbReference>
<dbReference type="SUPFAM" id="SSF52283">
    <property type="entry name" value="Formate/glycerate dehydrogenase catalytic domain-like"/>
    <property type="match status" value="1"/>
</dbReference>
<dbReference type="Proteomes" id="UP000292781">
    <property type="component" value="Unassembled WGS sequence"/>
</dbReference>
<name>A0A4Q9VUN9_9HYPH</name>
<dbReference type="PROSITE" id="PS00065">
    <property type="entry name" value="D_2_HYDROXYACID_DH_1"/>
    <property type="match status" value="1"/>
</dbReference>
<evidence type="ECO:0000259" key="6">
    <source>
        <dbReference type="Pfam" id="PF02826"/>
    </source>
</evidence>
<dbReference type="InterPro" id="IPR006139">
    <property type="entry name" value="D-isomer_2_OHA_DH_cat_dom"/>
</dbReference>
<keyword evidence="2 4" id="KW-0560">Oxidoreductase</keyword>
<dbReference type="Pfam" id="PF00389">
    <property type="entry name" value="2-Hacid_dh"/>
    <property type="match status" value="1"/>
</dbReference>
<dbReference type="SUPFAM" id="SSF51735">
    <property type="entry name" value="NAD(P)-binding Rossmann-fold domains"/>
    <property type="match status" value="1"/>
</dbReference>
<proteinExistence type="inferred from homology"/>
<dbReference type="GO" id="GO:0051287">
    <property type="term" value="F:NAD binding"/>
    <property type="evidence" value="ECO:0007669"/>
    <property type="project" value="InterPro"/>
</dbReference>
<evidence type="ECO:0000256" key="3">
    <source>
        <dbReference type="ARBA" id="ARBA00023027"/>
    </source>
</evidence>
<organism evidence="7 8">
    <name type="scientific">Siculibacillus lacustris</name>
    <dbReference type="NCBI Taxonomy" id="1549641"/>
    <lineage>
        <taxon>Bacteria</taxon>
        <taxon>Pseudomonadati</taxon>
        <taxon>Pseudomonadota</taxon>
        <taxon>Alphaproteobacteria</taxon>
        <taxon>Hyphomicrobiales</taxon>
        <taxon>Ancalomicrobiaceae</taxon>
        <taxon>Siculibacillus</taxon>
    </lineage>
</organism>
<dbReference type="PANTHER" id="PTHR43761">
    <property type="entry name" value="D-ISOMER SPECIFIC 2-HYDROXYACID DEHYDROGENASE FAMILY PROTEIN (AFU_ORTHOLOGUE AFUA_1G13630)"/>
    <property type="match status" value="1"/>
</dbReference>
<dbReference type="OrthoDB" id="9793626at2"/>
<keyword evidence="3" id="KW-0520">NAD</keyword>
<evidence type="ECO:0000313" key="8">
    <source>
        <dbReference type="Proteomes" id="UP000292781"/>
    </source>
</evidence>
<dbReference type="CDD" id="cd12162">
    <property type="entry name" value="2-Hacid_dh_4"/>
    <property type="match status" value="1"/>
</dbReference>
<dbReference type="EMBL" id="SJFN01000007">
    <property type="protein sequence ID" value="TBW39473.1"/>
    <property type="molecule type" value="Genomic_DNA"/>
</dbReference>
<dbReference type="InterPro" id="IPR029753">
    <property type="entry name" value="D-isomer_DH_CS"/>
</dbReference>
<evidence type="ECO:0000256" key="1">
    <source>
        <dbReference type="ARBA" id="ARBA00005854"/>
    </source>
</evidence>
<dbReference type="PROSITE" id="PS00671">
    <property type="entry name" value="D_2_HYDROXYACID_DH_3"/>
    <property type="match status" value="1"/>
</dbReference>
<protein>
    <submittedName>
        <fullName evidence="7">D-2-hydroxyacid dehydrogenase</fullName>
    </submittedName>
</protein>
<dbReference type="PANTHER" id="PTHR43761:SF1">
    <property type="entry name" value="D-ISOMER SPECIFIC 2-HYDROXYACID DEHYDROGENASE CATALYTIC DOMAIN-CONTAINING PROTEIN-RELATED"/>
    <property type="match status" value="1"/>
</dbReference>
<feature type="domain" description="D-isomer specific 2-hydroxyacid dehydrogenase catalytic" evidence="5">
    <location>
        <begin position="24"/>
        <end position="317"/>
    </location>
</feature>
<dbReference type="FunFam" id="3.40.50.720:FF:000203">
    <property type="entry name" value="D-3-phosphoglycerate dehydrogenase (SerA)"/>
    <property type="match status" value="1"/>
</dbReference>
<evidence type="ECO:0000256" key="2">
    <source>
        <dbReference type="ARBA" id="ARBA00023002"/>
    </source>
</evidence>
<dbReference type="RefSeq" id="WP_131307324.1">
    <property type="nucleotide sequence ID" value="NZ_SJFN01000007.1"/>
</dbReference>
<sequence length="319" mass="34053">MKIVVLDGYTLNPGDLSWDPIAGQGDLTVHDRTAADDVVARIGVAEIVFTNKTVLSRAVLDACPAIRFIGVLATGYNVVDVAAATERGVVVSNIPTYGTAAVAQFATALMLELCHRVGAHDASVHDGEWFRRPDWCYWLNPLVELAGKTLGIVGFGRIGQAFGRIGQALGMTILAFDAYQDESLESPTLRYAGLDELLSQSDVISLHCPLTETNRGMIDAAALAKMKPTAFLLNTSRGPLVVEQDLADALNAGRLAGAALDVLSSEPPARDNPLLTARNCIVTPHIAWAAQAARQRMMTIAEENLAAFLAGRPINVVRP</sequence>